<dbReference type="GO" id="GO:0006285">
    <property type="term" value="P:base-excision repair, AP site formation"/>
    <property type="evidence" value="ECO:0007669"/>
    <property type="project" value="TreeGrafter"/>
</dbReference>
<accession>A0A1U7J3U4</accession>
<evidence type="ECO:0000256" key="4">
    <source>
        <dbReference type="ARBA" id="ARBA00022763"/>
    </source>
</evidence>
<keyword evidence="5" id="KW-0378">Hydrolase</keyword>
<evidence type="ECO:0000256" key="10">
    <source>
        <dbReference type="ARBA" id="ARBA00023295"/>
    </source>
</evidence>
<organism evidence="12 13">
    <name type="scientific">Phormidium tenue NIES-30</name>
    <dbReference type="NCBI Taxonomy" id="549789"/>
    <lineage>
        <taxon>Bacteria</taxon>
        <taxon>Bacillati</taxon>
        <taxon>Cyanobacteriota</taxon>
        <taxon>Cyanophyceae</taxon>
        <taxon>Oscillatoriophycideae</taxon>
        <taxon>Oscillatoriales</taxon>
        <taxon>Oscillatoriaceae</taxon>
        <taxon>Phormidium</taxon>
    </lineage>
</organism>
<evidence type="ECO:0000313" key="12">
    <source>
        <dbReference type="EMBL" id="OKH47127.1"/>
    </source>
</evidence>
<dbReference type="GO" id="GO:0046872">
    <property type="term" value="F:metal ion binding"/>
    <property type="evidence" value="ECO:0007669"/>
    <property type="project" value="UniProtKB-KW"/>
</dbReference>
<keyword evidence="7" id="KW-0411">Iron-sulfur</keyword>
<comment type="similarity">
    <text evidence="2">Belongs to the Nth/MutY family.</text>
</comment>
<evidence type="ECO:0000256" key="3">
    <source>
        <dbReference type="ARBA" id="ARBA00022723"/>
    </source>
</evidence>
<dbReference type="Pfam" id="PF00730">
    <property type="entry name" value="HhH-GPD"/>
    <property type="match status" value="1"/>
</dbReference>
<evidence type="ECO:0000313" key="13">
    <source>
        <dbReference type="Proteomes" id="UP000185557"/>
    </source>
</evidence>
<keyword evidence="13" id="KW-1185">Reference proteome</keyword>
<dbReference type="InterPro" id="IPR003265">
    <property type="entry name" value="HhH-GPD_domain"/>
</dbReference>
<dbReference type="GO" id="GO:0051536">
    <property type="term" value="F:iron-sulfur cluster binding"/>
    <property type="evidence" value="ECO:0007669"/>
    <property type="project" value="UniProtKB-KW"/>
</dbReference>
<dbReference type="SUPFAM" id="SSF48150">
    <property type="entry name" value="DNA-glycosylase"/>
    <property type="match status" value="1"/>
</dbReference>
<keyword evidence="8" id="KW-0234">DNA repair</keyword>
<comment type="caution">
    <text evidence="12">The sequence shown here is derived from an EMBL/GenBank/DDBJ whole genome shotgun (WGS) entry which is preliminary data.</text>
</comment>
<feature type="domain" description="HhH-GPD" evidence="11">
    <location>
        <begin position="47"/>
        <end position="194"/>
    </location>
</feature>
<dbReference type="PANTHER" id="PTHR43286">
    <property type="entry name" value="ENDONUCLEASE III-LIKE PROTEIN 1"/>
    <property type="match status" value="1"/>
</dbReference>
<evidence type="ECO:0000256" key="1">
    <source>
        <dbReference type="ARBA" id="ARBA00001966"/>
    </source>
</evidence>
<dbReference type="GO" id="GO:0016829">
    <property type="term" value="F:lyase activity"/>
    <property type="evidence" value="ECO:0007669"/>
    <property type="project" value="UniProtKB-KW"/>
</dbReference>
<dbReference type="SMART" id="SM00478">
    <property type="entry name" value="ENDO3c"/>
    <property type="match status" value="1"/>
</dbReference>
<dbReference type="RefSeq" id="WP_073609075.1">
    <property type="nucleotide sequence ID" value="NZ_MRCG01000010.1"/>
</dbReference>
<dbReference type="InterPro" id="IPR004035">
    <property type="entry name" value="Endouclease-III_FeS-bd_BS"/>
</dbReference>
<evidence type="ECO:0000259" key="11">
    <source>
        <dbReference type="SMART" id="SM00478"/>
    </source>
</evidence>
<evidence type="ECO:0000256" key="5">
    <source>
        <dbReference type="ARBA" id="ARBA00022801"/>
    </source>
</evidence>
<sequence>MTAKEFDIDRAIALLREAVAPFPKAAMFQLAEEGFDTVYEQLVACIISIRTYDEVSVPVAQRLFARARSPEQMVGLEVEEILALIQGSTFAENKAPQIHQISQQILAELDGNLPADPEVLMQFKGVGPKCAHLALGVALGYPCISVDVHVHRVTNRWGYVQTKSPEKTMTALEAKLPQPYWVEINQLLVPFGKHICTGDRPKCGRCPLANMCAQVGVARS</sequence>
<keyword evidence="10" id="KW-0326">Glycosidase</keyword>
<keyword evidence="4" id="KW-0227">DNA damage</keyword>
<name>A0A1U7J3U4_9CYAN</name>
<proteinExistence type="inferred from homology"/>
<dbReference type="Gene3D" id="1.10.340.30">
    <property type="entry name" value="Hypothetical protein, domain 2"/>
    <property type="match status" value="1"/>
</dbReference>
<dbReference type="GO" id="GO:0003906">
    <property type="term" value="F:DNA-(apurinic or apyrimidinic site) endonuclease activity"/>
    <property type="evidence" value="ECO:0007669"/>
    <property type="project" value="TreeGrafter"/>
</dbReference>
<evidence type="ECO:0000256" key="8">
    <source>
        <dbReference type="ARBA" id="ARBA00023204"/>
    </source>
</evidence>
<evidence type="ECO:0000256" key="2">
    <source>
        <dbReference type="ARBA" id="ARBA00008343"/>
    </source>
</evidence>
<dbReference type="EMBL" id="MRCG01000010">
    <property type="protein sequence ID" value="OKH47127.1"/>
    <property type="molecule type" value="Genomic_DNA"/>
</dbReference>
<keyword evidence="9 12" id="KW-0456">Lyase</keyword>
<dbReference type="PANTHER" id="PTHR43286:SF1">
    <property type="entry name" value="ENDONUCLEASE III-LIKE PROTEIN 1"/>
    <property type="match status" value="1"/>
</dbReference>
<dbReference type="InterPro" id="IPR023170">
    <property type="entry name" value="HhH_base_excis_C"/>
</dbReference>
<evidence type="ECO:0000256" key="7">
    <source>
        <dbReference type="ARBA" id="ARBA00023014"/>
    </source>
</evidence>
<dbReference type="InterPro" id="IPR011257">
    <property type="entry name" value="DNA_glycosylase"/>
</dbReference>
<reference evidence="12 13" key="1">
    <citation type="submission" date="2016-11" db="EMBL/GenBank/DDBJ databases">
        <title>Draft Genome Sequences of Nine Cyanobacterial Strains from Diverse Habitats.</title>
        <authorList>
            <person name="Zhu T."/>
            <person name="Hou S."/>
            <person name="Lu X."/>
            <person name="Hess W.R."/>
        </authorList>
    </citation>
    <scope>NUCLEOTIDE SEQUENCE [LARGE SCALE GENOMIC DNA]</scope>
    <source>
        <strain evidence="12 13">NIES-30</strain>
    </source>
</reference>
<dbReference type="GO" id="GO:0000703">
    <property type="term" value="F:oxidized pyrimidine nucleobase lesion DNA N-glycosylase activity"/>
    <property type="evidence" value="ECO:0007669"/>
    <property type="project" value="TreeGrafter"/>
</dbReference>
<comment type="cofactor">
    <cofactor evidence="1">
        <name>[4Fe-4S] cluster</name>
        <dbReference type="ChEBI" id="CHEBI:49883"/>
    </cofactor>
</comment>
<dbReference type="STRING" id="549789.NIES30_14200"/>
<dbReference type="Proteomes" id="UP000185557">
    <property type="component" value="Unassembled WGS sequence"/>
</dbReference>
<dbReference type="CDD" id="cd00056">
    <property type="entry name" value="ENDO3c"/>
    <property type="match status" value="1"/>
</dbReference>
<dbReference type="PIRSF" id="PIRSF001435">
    <property type="entry name" value="Nth"/>
    <property type="match status" value="1"/>
</dbReference>
<protein>
    <submittedName>
        <fullName evidence="12">DNA lyase</fullName>
    </submittedName>
</protein>
<dbReference type="OrthoDB" id="9800977at2"/>
<dbReference type="GO" id="GO:0006289">
    <property type="term" value="P:nucleotide-excision repair"/>
    <property type="evidence" value="ECO:0007669"/>
    <property type="project" value="TreeGrafter"/>
</dbReference>
<dbReference type="PROSITE" id="PS00764">
    <property type="entry name" value="ENDONUCLEASE_III_1"/>
    <property type="match status" value="1"/>
</dbReference>
<keyword evidence="6" id="KW-0408">Iron</keyword>
<keyword evidence="3" id="KW-0479">Metal-binding</keyword>
<dbReference type="Gene3D" id="1.10.1670.10">
    <property type="entry name" value="Helix-hairpin-Helix base-excision DNA repair enzymes (C-terminal)"/>
    <property type="match status" value="1"/>
</dbReference>
<gene>
    <name evidence="12" type="ORF">NIES30_14200</name>
</gene>
<evidence type="ECO:0000256" key="9">
    <source>
        <dbReference type="ARBA" id="ARBA00023239"/>
    </source>
</evidence>
<evidence type="ECO:0000256" key="6">
    <source>
        <dbReference type="ARBA" id="ARBA00023004"/>
    </source>
</evidence>
<dbReference type="AlphaFoldDB" id="A0A1U7J3U4"/>